<proteinExistence type="predicted"/>
<gene>
    <name evidence="1" type="ORF">TNCT_533041</name>
</gene>
<organism evidence="1 2">
    <name type="scientific">Trichonephila clavata</name>
    <name type="common">Joro spider</name>
    <name type="synonym">Nephila clavata</name>
    <dbReference type="NCBI Taxonomy" id="2740835"/>
    <lineage>
        <taxon>Eukaryota</taxon>
        <taxon>Metazoa</taxon>
        <taxon>Ecdysozoa</taxon>
        <taxon>Arthropoda</taxon>
        <taxon>Chelicerata</taxon>
        <taxon>Arachnida</taxon>
        <taxon>Araneae</taxon>
        <taxon>Araneomorphae</taxon>
        <taxon>Entelegynae</taxon>
        <taxon>Araneoidea</taxon>
        <taxon>Nephilidae</taxon>
        <taxon>Trichonephila</taxon>
    </lineage>
</organism>
<dbReference type="Proteomes" id="UP000887116">
    <property type="component" value="Unassembled WGS sequence"/>
</dbReference>
<evidence type="ECO:0000313" key="1">
    <source>
        <dbReference type="EMBL" id="GFR30799.1"/>
    </source>
</evidence>
<protein>
    <submittedName>
        <fullName evidence="1">Uncharacterized protein</fullName>
    </submittedName>
</protein>
<evidence type="ECO:0000313" key="2">
    <source>
        <dbReference type="Proteomes" id="UP000887116"/>
    </source>
</evidence>
<dbReference type="AlphaFoldDB" id="A0A8X6IYH6"/>
<dbReference type="EMBL" id="BMAO01029306">
    <property type="protein sequence ID" value="GFR30799.1"/>
    <property type="molecule type" value="Genomic_DNA"/>
</dbReference>
<sequence>MAGQNMTFGECRGEGKANCRFSVPQMRWFYLLTKPSRVHSTLRQTREFSTFKPITTEYVERKVRDAIRKYSTSKNFCRESNIRRFSHTPNRKQWMSDLSIDAIIRMIGQRRMGEVRITDGSTPE</sequence>
<reference evidence="1" key="1">
    <citation type="submission" date="2020-07" db="EMBL/GenBank/DDBJ databases">
        <title>Multicomponent nature underlies the extraordinary mechanical properties of spider dragline silk.</title>
        <authorList>
            <person name="Kono N."/>
            <person name="Nakamura H."/>
            <person name="Mori M."/>
            <person name="Yoshida Y."/>
            <person name="Ohtoshi R."/>
            <person name="Malay A.D."/>
            <person name="Moran D.A.P."/>
            <person name="Tomita M."/>
            <person name="Numata K."/>
            <person name="Arakawa K."/>
        </authorList>
    </citation>
    <scope>NUCLEOTIDE SEQUENCE</scope>
</reference>
<keyword evidence="2" id="KW-1185">Reference proteome</keyword>
<accession>A0A8X6IYH6</accession>
<name>A0A8X6IYH6_TRICU</name>
<comment type="caution">
    <text evidence="1">The sequence shown here is derived from an EMBL/GenBank/DDBJ whole genome shotgun (WGS) entry which is preliminary data.</text>
</comment>